<proteinExistence type="predicted"/>
<feature type="region of interest" description="Disordered" evidence="1">
    <location>
        <begin position="90"/>
        <end position="114"/>
    </location>
</feature>
<evidence type="ECO:0000313" key="2">
    <source>
        <dbReference type="EMBL" id="TNN35013.1"/>
    </source>
</evidence>
<name>A0A4Z2F231_9TELE</name>
<feature type="region of interest" description="Disordered" evidence="1">
    <location>
        <begin position="1"/>
        <end position="76"/>
    </location>
</feature>
<dbReference type="Proteomes" id="UP000314294">
    <property type="component" value="Unassembled WGS sequence"/>
</dbReference>
<gene>
    <name evidence="2" type="ORF">EYF80_054825</name>
</gene>
<dbReference type="AlphaFoldDB" id="A0A4Z2F231"/>
<accession>A0A4Z2F231</accession>
<feature type="compositionally biased region" description="Basic and acidic residues" evidence="1">
    <location>
        <begin position="98"/>
        <end position="111"/>
    </location>
</feature>
<evidence type="ECO:0000313" key="3">
    <source>
        <dbReference type="Proteomes" id="UP000314294"/>
    </source>
</evidence>
<organism evidence="2 3">
    <name type="scientific">Liparis tanakae</name>
    <name type="common">Tanaka's snailfish</name>
    <dbReference type="NCBI Taxonomy" id="230148"/>
    <lineage>
        <taxon>Eukaryota</taxon>
        <taxon>Metazoa</taxon>
        <taxon>Chordata</taxon>
        <taxon>Craniata</taxon>
        <taxon>Vertebrata</taxon>
        <taxon>Euteleostomi</taxon>
        <taxon>Actinopterygii</taxon>
        <taxon>Neopterygii</taxon>
        <taxon>Teleostei</taxon>
        <taxon>Neoteleostei</taxon>
        <taxon>Acanthomorphata</taxon>
        <taxon>Eupercaria</taxon>
        <taxon>Perciformes</taxon>
        <taxon>Cottioidei</taxon>
        <taxon>Cottales</taxon>
        <taxon>Liparidae</taxon>
        <taxon>Liparis</taxon>
    </lineage>
</organism>
<feature type="region of interest" description="Disordered" evidence="1">
    <location>
        <begin position="131"/>
        <end position="165"/>
    </location>
</feature>
<feature type="compositionally biased region" description="Basic residues" evidence="1">
    <location>
        <begin position="57"/>
        <end position="71"/>
    </location>
</feature>
<protein>
    <submittedName>
        <fullName evidence="2">Uncharacterized protein</fullName>
    </submittedName>
</protein>
<keyword evidence="3" id="KW-1185">Reference proteome</keyword>
<dbReference type="EMBL" id="SRLO01001849">
    <property type="protein sequence ID" value="TNN35013.1"/>
    <property type="molecule type" value="Genomic_DNA"/>
</dbReference>
<comment type="caution">
    <text evidence="2">The sequence shown here is derived from an EMBL/GenBank/DDBJ whole genome shotgun (WGS) entry which is preliminary data.</text>
</comment>
<sequence length="165" mass="18204">MGEGEKKEEKKKKSSTHRITLPRRSVALEPERDGAVASEPRAQHTGTATSEGERGREGRRKRESRKRRKRGGREGVCSLAKVRYQLLKAGHTSGAGIPDRKGGRERERGRESLCGGRCGCRWSRWARLSSADPAAAGGRPMQPEAGRPQLDNPHLAEDTWPSEVS</sequence>
<reference evidence="2 3" key="1">
    <citation type="submission" date="2019-03" db="EMBL/GenBank/DDBJ databases">
        <title>First draft genome of Liparis tanakae, snailfish: a comprehensive survey of snailfish specific genes.</title>
        <authorList>
            <person name="Kim W."/>
            <person name="Song I."/>
            <person name="Jeong J.-H."/>
            <person name="Kim D."/>
            <person name="Kim S."/>
            <person name="Ryu S."/>
            <person name="Song J.Y."/>
            <person name="Lee S.K."/>
        </authorList>
    </citation>
    <scope>NUCLEOTIDE SEQUENCE [LARGE SCALE GENOMIC DNA]</scope>
    <source>
        <tissue evidence="2">Muscle</tissue>
    </source>
</reference>
<evidence type="ECO:0000256" key="1">
    <source>
        <dbReference type="SAM" id="MobiDB-lite"/>
    </source>
</evidence>